<sequence length="400" mass="42578">MALSSASPVSERSLLPLLAAVQFTHIMDFMVVMPLGPQLMRELDISAAAFGHIISAFALTSGVVGLAMAPFADRFDRRKLLLVCYAGFVLGSLACGMSKTAEMLMVARALCGAFGGVSSATLLTIVADVVPPERRARGMGIIMTAFSAAAALGVPLGLKLAQWWKWEAPFLVIAVLAAGVWVLLAKVLPPVRAHLDRSGANPGRDFLVLLKDGNAWTGIGLMMACVMGHFMIIPYLSPYLVGNVGVSEDHLFLVYLVGGVVTIFTGPFVGKMADRHGRFRIFCVLVVFACGIVFHIANSGPLPLWHVLVNAAFFFVFASGRFVPAQATISLAVPSERRGAYMSLVSCSRDLASGTTAAIGAMVVSKGAGGALNHFDRLGWMAIAISLCSLWVFRQVRMAE</sequence>
<feature type="transmembrane region" description="Helical" evidence="6">
    <location>
        <begin position="105"/>
        <end position="127"/>
    </location>
</feature>
<comment type="subcellular location">
    <subcellularLocation>
        <location evidence="1">Cell membrane</location>
        <topology evidence="1">Multi-pass membrane protein</topology>
    </subcellularLocation>
</comment>
<feature type="transmembrane region" description="Helical" evidence="6">
    <location>
        <begin position="170"/>
        <end position="188"/>
    </location>
</feature>
<feature type="transmembrane region" description="Helical" evidence="6">
    <location>
        <begin position="12"/>
        <end position="33"/>
    </location>
</feature>
<keyword evidence="3 6" id="KW-0812">Transmembrane</keyword>
<evidence type="ECO:0000313" key="9">
    <source>
        <dbReference type="Proteomes" id="UP000557717"/>
    </source>
</evidence>
<dbReference type="RefSeq" id="WP_184018069.1">
    <property type="nucleotide sequence ID" value="NZ_JACHFD010000008.1"/>
</dbReference>
<evidence type="ECO:0000256" key="2">
    <source>
        <dbReference type="ARBA" id="ARBA00022475"/>
    </source>
</evidence>
<evidence type="ECO:0000313" key="8">
    <source>
        <dbReference type="EMBL" id="MBB5351685.1"/>
    </source>
</evidence>
<dbReference type="SUPFAM" id="SSF103473">
    <property type="entry name" value="MFS general substrate transporter"/>
    <property type="match status" value="1"/>
</dbReference>
<feature type="domain" description="Major facilitator superfamily (MFS) profile" evidence="7">
    <location>
        <begin position="14"/>
        <end position="397"/>
    </location>
</feature>
<evidence type="ECO:0000256" key="6">
    <source>
        <dbReference type="SAM" id="Phobius"/>
    </source>
</evidence>
<keyword evidence="4 6" id="KW-1133">Transmembrane helix</keyword>
<keyword evidence="9" id="KW-1185">Reference proteome</keyword>
<dbReference type="Pfam" id="PF07690">
    <property type="entry name" value="MFS_1"/>
    <property type="match status" value="1"/>
</dbReference>
<feature type="transmembrane region" description="Helical" evidence="6">
    <location>
        <begin position="281"/>
        <end position="298"/>
    </location>
</feature>
<dbReference type="EMBL" id="JACHFD010000008">
    <property type="protein sequence ID" value="MBB5351685.1"/>
    <property type="molecule type" value="Genomic_DNA"/>
</dbReference>
<feature type="transmembrane region" description="Helical" evidence="6">
    <location>
        <begin position="80"/>
        <end position="99"/>
    </location>
</feature>
<evidence type="ECO:0000256" key="5">
    <source>
        <dbReference type="ARBA" id="ARBA00023136"/>
    </source>
</evidence>
<keyword evidence="2" id="KW-1003">Cell membrane</keyword>
<dbReference type="PANTHER" id="PTHR43124">
    <property type="entry name" value="PURINE EFFLUX PUMP PBUE"/>
    <property type="match status" value="1"/>
</dbReference>
<reference evidence="8 9" key="1">
    <citation type="submission" date="2020-08" db="EMBL/GenBank/DDBJ databases">
        <title>Genomic Encyclopedia of Type Strains, Phase IV (KMG-IV): sequencing the most valuable type-strain genomes for metagenomic binning, comparative biology and taxonomic classification.</title>
        <authorList>
            <person name="Goeker M."/>
        </authorList>
    </citation>
    <scope>NUCLEOTIDE SEQUENCE [LARGE SCALE GENOMIC DNA]</scope>
    <source>
        <strain evidence="8 9">YC6886</strain>
    </source>
</reference>
<proteinExistence type="predicted"/>
<organism evidence="8 9">
    <name type="scientific">Haloferula luteola</name>
    <dbReference type="NCBI Taxonomy" id="595692"/>
    <lineage>
        <taxon>Bacteria</taxon>
        <taxon>Pseudomonadati</taxon>
        <taxon>Verrucomicrobiota</taxon>
        <taxon>Verrucomicrobiia</taxon>
        <taxon>Verrucomicrobiales</taxon>
        <taxon>Verrucomicrobiaceae</taxon>
        <taxon>Haloferula</taxon>
    </lineage>
</organism>
<dbReference type="PROSITE" id="PS50850">
    <property type="entry name" value="MFS"/>
    <property type="match status" value="1"/>
</dbReference>
<dbReference type="Gene3D" id="1.20.1250.20">
    <property type="entry name" value="MFS general substrate transporter like domains"/>
    <property type="match status" value="1"/>
</dbReference>
<accession>A0A840V115</accession>
<keyword evidence="5 6" id="KW-0472">Membrane</keyword>
<feature type="transmembrane region" description="Helical" evidence="6">
    <location>
        <begin position="45"/>
        <end position="68"/>
    </location>
</feature>
<evidence type="ECO:0000259" key="7">
    <source>
        <dbReference type="PROSITE" id="PS50850"/>
    </source>
</evidence>
<dbReference type="PANTHER" id="PTHR43124:SF3">
    <property type="entry name" value="CHLORAMPHENICOL EFFLUX PUMP RV0191"/>
    <property type="match status" value="1"/>
</dbReference>
<dbReference type="InterPro" id="IPR050189">
    <property type="entry name" value="MFS_Efflux_Transporters"/>
</dbReference>
<comment type="caution">
    <text evidence="8">The sequence shown here is derived from an EMBL/GenBank/DDBJ whole genome shotgun (WGS) entry which is preliminary data.</text>
</comment>
<evidence type="ECO:0000256" key="3">
    <source>
        <dbReference type="ARBA" id="ARBA00022692"/>
    </source>
</evidence>
<gene>
    <name evidence="8" type="ORF">HNR46_001924</name>
</gene>
<feature type="transmembrane region" description="Helical" evidence="6">
    <location>
        <begin position="304"/>
        <end position="323"/>
    </location>
</feature>
<evidence type="ECO:0000256" key="4">
    <source>
        <dbReference type="ARBA" id="ARBA00022989"/>
    </source>
</evidence>
<dbReference type="GO" id="GO:0022857">
    <property type="term" value="F:transmembrane transporter activity"/>
    <property type="evidence" value="ECO:0007669"/>
    <property type="project" value="InterPro"/>
</dbReference>
<dbReference type="InterPro" id="IPR011701">
    <property type="entry name" value="MFS"/>
</dbReference>
<dbReference type="CDD" id="cd17324">
    <property type="entry name" value="MFS_NepI_like"/>
    <property type="match status" value="1"/>
</dbReference>
<protein>
    <submittedName>
        <fullName evidence="8">Multidrug resistance protein</fullName>
    </submittedName>
</protein>
<dbReference type="AlphaFoldDB" id="A0A840V115"/>
<feature type="transmembrane region" description="Helical" evidence="6">
    <location>
        <begin position="213"/>
        <end position="232"/>
    </location>
</feature>
<dbReference type="GO" id="GO:0005886">
    <property type="term" value="C:plasma membrane"/>
    <property type="evidence" value="ECO:0007669"/>
    <property type="project" value="UniProtKB-SubCell"/>
</dbReference>
<name>A0A840V115_9BACT</name>
<dbReference type="InterPro" id="IPR020846">
    <property type="entry name" value="MFS_dom"/>
</dbReference>
<dbReference type="InterPro" id="IPR036259">
    <property type="entry name" value="MFS_trans_sf"/>
</dbReference>
<feature type="transmembrane region" description="Helical" evidence="6">
    <location>
        <begin position="252"/>
        <end position="269"/>
    </location>
</feature>
<feature type="transmembrane region" description="Helical" evidence="6">
    <location>
        <begin position="139"/>
        <end position="158"/>
    </location>
</feature>
<dbReference type="Proteomes" id="UP000557717">
    <property type="component" value="Unassembled WGS sequence"/>
</dbReference>
<evidence type="ECO:0000256" key="1">
    <source>
        <dbReference type="ARBA" id="ARBA00004651"/>
    </source>
</evidence>